<dbReference type="Proteomes" id="UP000000493">
    <property type="component" value="Chromosome"/>
</dbReference>
<gene>
    <name evidence="1" type="ordered locus">Runsl_4701</name>
</gene>
<dbReference type="InterPro" id="IPR029044">
    <property type="entry name" value="Nucleotide-diphossugar_trans"/>
</dbReference>
<keyword evidence="1" id="KW-0548">Nucleotidyltransferase</keyword>
<keyword evidence="2" id="KW-1185">Reference proteome</keyword>
<organism evidence="1 2">
    <name type="scientific">Runella slithyformis (strain ATCC 29530 / DSM 19594 / LMG 11500 / NCIMB 11436 / LSU 4)</name>
    <dbReference type="NCBI Taxonomy" id="761193"/>
    <lineage>
        <taxon>Bacteria</taxon>
        <taxon>Pseudomonadati</taxon>
        <taxon>Bacteroidota</taxon>
        <taxon>Cytophagia</taxon>
        <taxon>Cytophagales</taxon>
        <taxon>Spirosomataceae</taxon>
        <taxon>Runella</taxon>
    </lineage>
</organism>
<dbReference type="Gene3D" id="3.90.550.10">
    <property type="entry name" value="Spore Coat Polysaccharide Biosynthesis Protein SpsA, Chain A"/>
    <property type="match status" value="1"/>
</dbReference>
<proteinExistence type="predicted"/>
<sequence>MKITAVIPIRIGSQRVKNKNLKPFGDTNLLELKIDNLKQVKGIHEIIVNTDSLQAIEIAKQKGVAFHKREDYYASSQCTNSEFLQHLGLVTETDIFAYCPCTTPFIKSTTIQEAIDSFLKSDEHDCLATVSLMKEFLWLDDNPINYERDKQPNSQNLPNIYALNFGLNLISRQDLIQYKNIVGMKPMFKIIDEIEGLDIDTPLDFFVAQQIYTNRFEFKID</sequence>
<dbReference type="RefSeq" id="WP_013930309.1">
    <property type="nucleotide sequence ID" value="NC_015703.1"/>
</dbReference>
<dbReference type="InterPro" id="IPR003329">
    <property type="entry name" value="Cytidylyl_trans"/>
</dbReference>
<dbReference type="PANTHER" id="PTHR21485:SF6">
    <property type="entry name" value="N-ACYLNEURAMINATE CYTIDYLYLTRANSFERASE-RELATED"/>
    <property type="match status" value="1"/>
</dbReference>
<dbReference type="EMBL" id="CP002859">
    <property type="protein sequence ID" value="AEI51020.1"/>
    <property type="molecule type" value="Genomic_DNA"/>
</dbReference>
<dbReference type="AlphaFoldDB" id="A0A7U3ZPK9"/>
<accession>A0A7U3ZPK9</accession>
<reference evidence="2" key="1">
    <citation type="submission" date="2011-06" db="EMBL/GenBank/DDBJ databases">
        <title>The complete genome of chromosome of Runella slithyformis DSM 19594.</title>
        <authorList>
            <consortium name="US DOE Joint Genome Institute (JGI-PGF)"/>
            <person name="Lucas S."/>
            <person name="Han J."/>
            <person name="Lapidus A."/>
            <person name="Bruce D."/>
            <person name="Goodwin L."/>
            <person name="Pitluck S."/>
            <person name="Peters L."/>
            <person name="Kyrpides N."/>
            <person name="Mavromatis K."/>
            <person name="Ivanova N."/>
            <person name="Ovchinnikova G."/>
            <person name="Zhang X."/>
            <person name="Misra M."/>
            <person name="Detter J.C."/>
            <person name="Tapia R."/>
            <person name="Han C."/>
            <person name="Land M."/>
            <person name="Hauser L."/>
            <person name="Markowitz V."/>
            <person name="Cheng J.-F."/>
            <person name="Hugenholtz P."/>
            <person name="Woyke T."/>
            <person name="Wu D."/>
            <person name="Tindall B."/>
            <person name="Faehrich R."/>
            <person name="Brambilla E."/>
            <person name="Klenk H.-P."/>
            <person name="Eisen J.A."/>
        </authorList>
    </citation>
    <scope>NUCLEOTIDE SEQUENCE [LARGE SCALE GENOMIC DNA]</scope>
    <source>
        <strain evidence="2">ATCC 29530 / DSM 19594 / LMG 11500 / NCIMB 11436 / LSU 4</strain>
    </source>
</reference>
<keyword evidence="1" id="KW-0808">Transferase</keyword>
<dbReference type="KEGG" id="rsi:Runsl_4701"/>
<evidence type="ECO:0000313" key="2">
    <source>
        <dbReference type="Proteomes" id="UP000000493"/>
    </source>
</evidence>
<reference evidence="1 2" key="2">
    <citation type="journal article" date="2012" name="Stand. Genomic Sci.">
        <title>Complete genome sequence of the aquatic bacterium Runella slithyformis type strain (LSU 4(T)).</title>
        <authorList>
            <person name="Copeland A."/>
            <person name="Zhang X."/>
            <person name="Misra M."/>
            <person name="Lapidus A."/>
            <person name="Nolan M."/>
            <person name="Lucas S."/>
            <person name="Deshpande S."/>
            <person name="Cheng J.F."/>
            <person name="Tapia R."/>
            <person name="Goodwin L.A."/>
            <person name="Pitluck S."/>
            <person name="Liolios K."/>
            <person name="Pagani I."/>
            <person name="Ivanova N."/>
            <person name="Mikhailova N."/>
            <person name="Pati A."/>
            <person name="Chen A."/>
            <person name="Palaniappan K."/>
            <person name="Land M."/>
            <person name="Hauser L."/>
            <person name="Pan C."/>
            <person name="Jeffries C.D."/>
            <person name="Detter J.C."/>
            <person name="Brambilla E.M."/>
            <person name="Rohde M."/>
            <person name="Djao O.D."/>
            <person name="Goker M."/>
            <person name="Sikorski J."/>
            <person name="Tindall B.J."/>
            <person name="Woyke T."/>
            <person name="Bristow J."/>
            <person name="Eisen J.A."/>
            <person name="Markowitz V."/>
            <person name="Hugenholtz P."/>
            <person name="Kyrpides N.C."/>
            <person name="Klenk H.P."/>
            <person name="Mavromatis K."/>
        </authorList>
    </citation>
    <scope>NUCLEOTIDE SEQUENCE [LARGE SCALE GENOMIC DNA]</scope>
    <source>
        <strain evidence="2">ATCC 29530 / DSM 19594 / LMG 11500 / NCIMB 11436 / LSU 4</strain>
    </source>
</reference>
<dbReference type="GO" id="GO:0008781">
    <property type="term" value="F:N-acylneuraminate cytidylyltransferase activity"/>
    <property type="evidence" value="ECO:0007669"/>
    <property type="project" value="TreeGrafter"/>
</dbReference>
<dbReference type="PANTHER" id="PTHR21485">
    <property type="entry name" value="HAD SUPERFAMILY MEMBERS CMAS AND KDSC"/>
    <property type="match status" value="1"/>
</dbReference>
<dbReference type="Pfam" id="PF02348">
    <property type="entry name" value="CTP_transf_3"/>
    <property type="match status" value="1"/>
</dbReference>
<dbReference type="InterPro" id="IPR050793">
    <property type="entry name" value="CMP-NeuNAc_synthase"/>
</dbReference>
<dbReference type="SUPFAM" id="SSF53448">
    <property type="entry name" value="Nucleotide-diphospho-sugar transferases"/>
    <property type="match status" value="1"/>
</dbReference>
<protein>
    <submittedName>
        <fullName evidence="1">Acylneuraminate cytidylyltransferase</fullName>
    </submittedName>
</protein>
<evidence type="ECO:0000313" key="1">
    <source>
        <dbReference type="EMBL" id="AEI51020.1"/>
    </source>
</evidence>
<name>A0A7U3ZPK9_RUNSL</name>